<evidence type="ECO:0000313" key="3">
    <source>
        <dbReference type="Proteomes" id="UP000828390"/>
    </source>
</evidence>
<dbReference type="PANTHER" id="PTHR24020:SF84">
    <property type="entry name" value="VWFA DOMAIN-CONTAINING PROTEIN"/>
    <property type="match status" value="1"/>
</dbReference>
<feature type="domain" description="VWFA" evidence="1">
    <location>
        <begin position="53"/>
        <end position="241"/>
    </location>
</feature>
<gene>
    <name evidence="2" type="ORF">DPMN_090815</name>
</gene>
<evidence type="ECO:0000259" key="1">
    <source>
        <dbReference type="PROSITE" id="PS50234"/>
    </source>
</evidence>
<dbReference type="PANTHER" id="PTHR24020">
    <property type="entry name" value="COLLAGEN ALPHA"/>
    <property type="match status" value="1"/>
</dbReference>
<dbReference type="InterPro" id="IPR002035">
    <property type="entry name" value="VWF_A"/>
</dbReference>
<sequence length="247" mass="27340">MVSHEELQIIASPADQFTHSYVFSVENFDSLHTLIDRLIDATCGKCSTSSRTDIIALIDDHSSSAMTTTEFSLALNGITYILQHLMAFAKVNGQRFGVSRFDDFENQYLSLTNSLNIDEMLSYVQGLRQYRKTCPASDCSANIPRNISTAINDVLLTQFINTDPKARNALLVFTSGRFDNIDKVREEVGVITRDTGVYVFAVGAGYDSNIDGLQSIAQEASNVFVVTEDNLQTLDVIQSQLSYITCS</sequence>
<dbReference type="PROSITE" id="PS50234">
    <property type="entry name" value="VWFA"/>
    <property type="match status" value="1"/>
</dbReference>
<proteinExistence type="predicted"/>
<evidence type="ECO:0000313" key="2">
    <source>
        <dbReference type="EMBL" id="KAH3848451.1"/>
    </source>
</evidence>
<accession>A0A9D4KYS9</accession>
<dbReference type="Pfam" id="PF00092">
    <property type="entry name" value="VWA"/>
    <property type="match status" value="1"/>
</dbReference>
<dbReference type="EMBL" id="JAIWYP010000003">
    <property type="protein sequence ID" value="KAH3848451.1"/>
    <property type="molecule type" value="Genomic_DNA"/>
</dbReference>
<dbReference type="SUPFAM" id="SSF53300">
    <property type="entry name" value="vWA-like"/>
    <property type="match status" value="1"/>
</dbReference>
<dbReference type="Gene3D" id="3.40.50.410">
    <property type="entry name" value="von Willebrand factor, type A domain"/>
    <property type="match status" value="1"/>
</dbReference>
<dbReference type="InterPro" id="IPR036465">
    <property type="entry name" value="vWFA_dom_sf"/>
</dbReference>
<dbReference type="AlphaFoldDB" id="A0A9D4KYS9"/>
<protein>
    <recommendedName>
        <fullName evidence="1">VWFA domain-containing protein</fullName>
    </recommendedName>
</protein>
<reference evidence="2" key="2">
    <citation type="submission" date="2020-11" db="EMBL/GenBank/DDBJ databases">
        <authorList>
            <person name="McCartney M.A."/>
            <person name="Auch B."/>
            <person name="Kono T."/>
            <person name="Mallez S."/>
            <person name="Becker A."/>
            <person name="Gohl D.M."/>
            <person name="Silverstein K.A.T."/>
            <person name="Koren S."/>
            <person name="Bechman K.B."/>
            <person name="Herman A."/>
            <person name="Abrahante J.E."/>
            <person name="Garbe J."/>
        </authorList>
    </citation>
    <scope>NUCLEOTIDE SEQUENCE</scope>
    <source>
        <strain evidence="2">Duluth1</strain>
        <tissue evidence="2">Whole animal</tissue>
    </source>
</reference>
<reference evidence="2" key="1">
    <citation type="journal article" date="2019" name="bioRxiv">
        <title>The Genome of the Zebra Mussel, Dreissena polymorpha: A Resource for Invasive Species Research.</title>
        <authorList>
            <person name="McCartney M.A."/>
            <person name="Auch B."/>
            <person name="Kono T."/>
            <person name="Mallez S."/>
            <person name="Zhang Y."/>
            <person name="Obille A."/>
            <person name="Becker A."/>
            <person name="Abrahante J.E."/>
            <person name="Garbe J."/>
            <person name="Badalamenti J.P."/>
            <person name="Herman A."/>
            <person name="Mangelson H."/>
            <person name="Liachko I."/>
            <person name="Sullivan S."/>
            <person name="Sone E.D."/>
            <person name="Koren S."/>
            <person name="Silverstein K.A.T."/>
            <person name="Beckman K.B."/>
            <person name="Gohl D.M."/>
        </authorList>
    </citation>
    <scope>NUCLEOTIDE SEQUENCE</scope>
    <source>
        <strain evidence="2">Duluth1</strain>
        <tissue evidence="2">Whole animal</tissue>
    </source>
</reference>
<comment type="caution">
    <text evidence="2">The sequence shown here is derived from an EMBL/GenBank/DDBJ whole genome shotgun (WGS) entry which is preliminary data.</text>
</comment>
<name>A0A9D4KYS9_DREPO</name>
<dbReference type="InterPro" id="IPR050525">
    <property type="entry name" value="ECM_Assembly_Org"/>
</dbReference>
<keyword evidence="3" id="KW-1185">Reference proteome</keyword>
<organism evidence="2 3">
    <name type="scientific">Dreissena polymorpha</name>
    <name type="common">Zebra mussel</name>
    <name type="synonym">Mytilus polymorpha</name>
    <dbReference type="NCBI Taxonomy" id="45954"/>
    <lineage>
        <taxon>Eukaryota</taxon>
        <taxon>Metazoa</taxon>
        <taxon>Spiralia</taxon>
        <taxon>Lophotrochozoa</taxon>
        <taxon>Mollusca</taxon>
        <taxon>Bivalvia</taxon>
        <taxon>Autobranchia</taxon>
        <taxon>Heteroconchia</taxon>
        <taxon>Euheterodonta</taxon>
        <taxon>Imparidentia</taxon>
        <taxon>Neoheterodontei</taxon>
        <taxon>Myida</taxon>
        <taxon>Dreissenoidea</taxon>
        <taxon>Dreissenidae</taxon>
        <taxon>Dreissena</taxon>
    </lineage>
</organism>
<dbReference type="SMART" id="SM00327">
    <property type="entry name" value="VWA"/>
    <property type="match status" value="1"/>
</dbReference>
<dbReference type="Proteomes" id="UP000828390">
    <property type="component" value="Unassembled WGS sequence"/>
</dbReference>